<keyword evidence="4 6" id="KW-1133">Transmembrane helix</keyword>
<evidence type="ECO:0000256" key="1">
    <source>
        <dbReference type="ARBA" id="ARBA00004651"/>
    </source>
</evidence>
<reference evidence="7" key="1">
    <citation type="journal article" date="2021" name="PeerJ">
        <title>Extensive microbial diversity within the chicken gut microbiome revealed by metagenomics and culture.</title>
        <authorList>
            <person name="Gilroy R."/>
            <person name="Ravi A."/>
            <person name="Getino M."/>
            <person name="Pursley I."/>
            <person name="Horton D.L."/>
            <person name="Alikhan N.F."/>
            <person name="Baker D."/>
            <person name="Gharbi K."/>
            <person name="Hall N."/>
            <person name="Watson M."/>
            <person name="Adriaenssens E.M."/>
            <person name="Foster-Nyarko E."/>
            <person name="Jarju S."/>
            <person name="Secka A."/>
            <person name="Antonio M."/>
            <person name="Oren A."/>
            <person name="Chaudhuri R.R."/>
            <person name="La Ragione R."/>
            <person name="Hildebrand F."/>
            <person name="Pallen M.J."/>
        </authorList>
    </citation>
    <scope>NUCLEOTIDE SEQUENCE</scope>
    <source>
        <strain evidence="7">CHK188-4685</strain>
    </source>
</reference>
<feature type="transmembrane region" description="Helical" evidence="6">
    <location>
        <begin position="159"/>
        <end position="181"/>
    </location>
</feature>
<name>A0A9D2RL14_9FIRM</name>
<evidence type="ECO:0000313" key="7">
    <source>
        <dbReference type="EMBL" id="HJB07388.1"/>
    </source>
</evidence>
<comment type="subcellular location">
    <subcellularLocation>
        <location evidence="1">Cell membrane</location>
        <topology evidence="1">Multi-pass membrane protein</topology>
    </subcellularLocation>
</comment>
<dbReference type="PANTHER" id="PTHR30250">
    <property type="entry name" value="PST FAMILY PREDICTED COLANIC ACID TRANSPORTER"/>
    <property type="match status" value="1"/>
</dbReference>
<feature type="transmembrane region" description="Helical" evidence="6">
    <location>
        <begin position="51"/>
        <end position="72"/>
    </location>
</feature>
<evidence type="ECO:0000256" key="2">
    <source>
        <dbReference type="ARBA" id="ARBA00022475"/>
    </source>
</evidence>
<evidence type="ECO:0000313" key="8">
    <source>
        <dbReference type="Proteomes" id="UP000886804"/>
    </source>
</evidence>
<comment type="caution">
    <text evidence="7">The sequence shown here is derived from an EMBL/GenBank/DDBJ whole genome shotgun (WGS) entry which is preliminary data.</text>
</comment>
<organism evidence="7 8">
    <name type="scientific">Candidatus Enterocloster faecavium</name>
    <dbReference type="NCBI Taxonomy" id="2838560"/>
    <lineage>
        <taxon>Bacteria</taxon>
        <taxon>Bacillati</taxon>
        <taxon>Bacillota</taxon>
        <taxon>Clostridia</taxon>
        <taxon>Lachnospirales</taxon>
        <taxon>Lachnospiraceae</taxon>
        <taxon>Enterocloster</taxon>
    </lineage>
</organism>
<dbReference type="InterPro" id="IPR050833">
    <property type="entry name" value="Poly_Biosynth_Transport"/>
</dbReference>
<reference evidence="7" key="2">
    <citation type="submission" date="2021-04" db="EMBL/GenBank/DDBJ databases">
        <authorList>
            <person name="Gilroy R."/>
        </authorList>
    </citation>
    <scope>NUCLEOTIDE SEQUENCE</scope>
    <source>
        <strain evidence="7">CHK188-4685</strain>
    </source>
</reference>
<accession>A0A9D2RL14</accession>
<keyword evidence="2" id="KW-1003">Cell membrane</keyword>
<feature type="transmembrane region" description="Helical" evidence="6">
    <location>
        <begin position="93"/>
        <end position="113"/>
    </location>
</feature>
<feature type="transmembrane region" description="Helical" evidence="6">
    <location>
        <begin position="374"/>
        <end position="393"/>
    </location>
</feature>
<sequence length="437" mass="47986">MRGMAGLLLYRGDHVERQNMIWNMVGSFVYAFASMVLSFLVMRLAGEEQGGIFSFGYSTLGQQLFIVAYFGIRPFQITDGKGEYSFGDYLSHRHLTCALALAGGAVYLGLLWGMGRYSASKAAVLFLLVAYKVIDGYADVYESEFQRQGSLYLTGKSNCFRTILSVGVFTAVLAAKGSLLAACLGAVAAQMAGMILFDLSVLSALPNLERRRGAGKIRGLFGETWLLFLSVFLDFYIFSAAKYAIDGHLTDGASGYFNLIFMPTSVIYLVANFVIRPFLTRLTVLWNGGKLQEFLRQLLRIGLIILGLTICAVGLTALLGKWVLGIMERILGEGYEGSLRVYSPAFTAIVLGGGFYAMANLMYYALVIMRRQRAIFLVYLLGAAAAFLMSGYLVEKWEIMGAAVCYLILMLFLTAGFGLCTCCFYRHKKGEQVGNGS</sequence>
<feature type="transmembrane region" description="Helical" evidence="6">
    <location>
        <begin position="299"/>
        <end position="324"/>
    </location>
</feature>
<evidence type="ECO:0000256" key="3">
    <source>
        <dbReference type="ARBA" id="ARBA00022692"/>
    </source>
</evidence>
<proteinExistence type="predicted"/>
<dbReference type="Proteomes" id="UP000886804">
    <property type="component" value="Unassembled WGS sequence"/>
</dbReference>
<gene>
    <name evidence="7" type="ORF">H9716_05915</name>
</gene>
<feature type="transmembrane region" description="Helical" evidence="6">
    <location>
        <begin position="257"/>
        <end position="279"/>
    </location>
</feature>
<dbReference type="EMBL" id="DWYS01000068">
    <property type="protein sequence ID" value="HJB07388.1"/>
    <property type="molecule type" value="Genomic_DNA"/>
</dbReference>
<feature type="transmembrane region" description="Helical" evidence="6">
    <location>
        <begin position="399"/>
        <end position="425"/>
    </location>
</feature>
<evidence type="ECO:0000256" key="5">
    <source>
        <dbReference type="ARBA" id="ARBA00023136"/>
    </source>
</evidence>
<protein>
    <submittedName>
        <fullName evidence="7">Lipopolysaccharide biosynthesis protein</fullName>
    </submittedName>
</protein>
<dbReference type="GO" id="GO:0005886">
    <property type="term" value="C:plasma membrane"/>
    <property type="evidence" value="ECO:0007669"/>
    <property type="project" value="UniProtKB-SubCell"/>
</dbReference>
<feature type="transmembrane region" description="Helical" evidence="6">
    <location>
        <begin position="21"/>
        <end position="45"/>
    </location>
</feature>
<evidence type="ECO:0000256" key="6">
    <source>
        <dbReference type="SAM" id="Phobius"/>
    </source>
</evidence>
<keyword evidence="3 6" id="KW-0812">Transmembrane</keyword>
<dbReference type="AlphaFoldDB" id="A0A9D2RL14"/>
<keyword evidence="5 6" id="KW-0472">Membrane</keyword>
<evidence type="ECO:0000256" key="4">
    <source>
        <dbReference type="ARBA" id="ARBA00022989"/>
    </source>
</evidence>
<feature type="transmembrane region" description="Helical" evidence="6">
    <location>
        <begin position="344"/>
        <end position="367"/>
    </location>
</feature>
<feature type="transmembrane region" description="Helical" evidence="6">
    <location>
        <begin position="225"/>
        <end position="245"/>
    </location>
</feature>
<dbReference type="PANTHER" id="PTHR30250:SF11">
    <property type="entry name" value="O-ANTIGEN TRANSPORTER-RELATED"/>
    <property type="match status" value="1"/>
</dbReference>
<feature type="transmembrane region" description="Helical" evidence="6">
    <location>
        <begin position="187"/>
        <end position="205"/>
    </location>
</feature>